<dbReference type="PROSITE" id="PS50887">
    <property type="entry name" value="GGDEF"/>
    <property type="match status" value="1"/>
</dbReference>
<dbReference type="PROSITE" id="PS50883">
    <property type="entry name" value="EAL"/>
    <property type="match status" value="1"/>
</dbReference>
<dbReference type="NCBIfam" id="TIGR00254">
    <property type="entry name" value="GGDEF"/>
    <property type="match status" value="1"/>
</dbReference>
<dbReference type="InterPro" id="IPR000160">
    <property type="entry name" value="GGDEF_dom"/>
</dbReference>
<dbReference type="InterPro" id="IPR043128">
    <property type="entry name" value="Rev_trsase/Diguanyl_cyclase"/>
</dbReference>
<evidence type="ECO:0000313" key="3">
    <source>
        <dbReference type="EMBL" id="OBR62345.1"/>
    </source>
</evidence>
<dbReference type="SUPFAM" id="SSF55073">
    <property type="entry name" value="Nucleotide cyclase"/>
    <property type="match status" value="1"/>
</dbReference>
<evidence type="ECO:0000259" key="2">
    <source>
        <dbReference type="PROSITE" id="PS50887"/>
    </source>
</evidence>
<dbReference type="InterPro" id="IPR029787">
    <property type="entry name" value="Nucleotide_cyclase"/>
</dbReference>
<name>A0A1A5YAD6_9BACL</name>
<reference evidence="3 4" key="1">
    <citation type="submission" date="2016-05" db="EMBL/GenBank/DDBJ databases">
        <title>Paenibacillus oryzae. sp. nov., isolated from the rice root.</title>
        <authorList>
            <person name="Zhang J."/>
            <person name="Zhang X."/>
        </authorList>
    </citation>
    <scope>NUCLEOTIDE SEQUENCE [LARGE SCALE GENOMIC DNA]</scope>
    <source>
        <strain evidence="3 4">1DrF-4</strain>
    </source>
</reference>
<evidence type="ECO:0000259" key="1">
    <source>
        <dbReference type="PROSITE" id="PS50883"/>
    </source>
</evidence>
<comment type="caution">
    <text evidence="3">The sequence shown here is derived from an EMBL/GenBank/DDBJ whole genome shotgun (WGS) entry which is preliminary data.</text>
</comment>
<dbReference type="GO" id="GO:0071111">
    <property type="term" value="F:cyclic-guanylate-specific phosphodiesterase activity"/>
    <property type="evidence" value="ECO:0007669"/>
    <property type="project" value="InterPro"/>
</dbReference>
<dbReference type="PANTHER" id="PTHR33121">
    <property type="entry name" value="CYCLIC DI-GMP PHOSPHODIESTERASE PDEF"/>
    <property type="match status" value="1"/>
</dbReference>
<dbReference type="InterPro" id="IPR035919">
    <property type="entry name" value="EAL_sf"/>
</dbReference>
<keyword evidence="4" id="KW-1185">Reference proteome</keyword>
<dbReference type="SMART" id="SM00267">
    <property type="entry name" value="GGDEF"/>
    <property type="match status" value="1"/>
</dbReference>
<dbReference type="AlphaFoldDB" id="A0A1A5YAD6"/>
<dbReference type="Gene3D" id="3.30.70.270">
    <property type="match status" value="1"/>
</dbReference>
<dbReference type="CDD" id="cd01948">
    <property type="entry name" value="EAL"/>
    <property type="match status" value="1"/>
</dbReference>
<sequence length="456" mass="50539">MVFVMGSVLFKRPFKRKSEGEQESMESAIDALGRMGACVKLNLAINHNQATGKRLLIALIDLDRFYRVNETKGTEFGNFVLSVASKRLRDTASHMSGSPQAVMKRMEGNTFLAIVPVDESASHHFSMVERLKNAAERPVQDGAEELYLTASIGATVYPQDGRSGEELLCRAESALYQVKEHGGNRALFYNTEHSSKLDRKLMLETGIRPALATGQLHLLYQPIVAMEDGVLRGYEALLRWDHPQLGSISPHEFIPVAEHNGLIVPIGEWVLREACRVLSHAGNQGLVMSLNISTVQLLSPGFAATVLNTLAEFQIPPASLELEITESVVCRSFELAVAVLSRLRAAGVRIALDNFGVGYSSYHTLRQLPFQCLKIDKDFVSQIDLLGAEYHIVESVVKLTRKLGMEVIAKGVEYEAQYQLLKEWGCHFVQGHLLGEPTPLEVKHESRIENGFCIQA</sequence>
<accession>A0A1A5YAD6</accession>
<feature type="domain" description="EAL" evidence="1">
    <location>
        <begin position="200"/>
        <end position="451"/>
    </location>
</feature>
<feature type="domain" description="GGDEF" evidence="2">
    <location>
        <begin position="53"/>
        <end position="191"/>
    </location>
</feature>
<dbReference type="InterPro" id="IPR050706">
    <property type="entry name" value="Cyclic-di-GMP_PDE-like"/>
</dbReference>
<protein>
    <recommendedName>
        <fullName evidence="5">Diguanylate cyclase</fullName>
    </recommendedName>
</protein>
<dbReference type="EMBL" id="LYPA01000080">
    <property type="protein sequence ID" value="OBR62345.1"/>
    <property type="molecule type" value="Genomic_DNA"/>
</dbReference>
<dbReference type="CDD" id="cd01949">
    <property type="entry name" value="GGDEF"/>
    <property type="match status" value="1"/>
</dbReference>
<proteinExistence type="predicted"/>
<dbReference type="PANTHER" id="PTHR33121:SF70">
    <property type="entry name" value="SIGNALING PROTEIN YKOW"/>
    <property type="match status" value="1"/>
</dbReference>
<evidence type="ECO:0008006" key="5">
    <source>
        <dbReference type="Google" id="ProtNLM"/>
    </source>
</evidence>
<dbReference type="Pfam" id="PF00563">
    <property type="entry name" value="EAL"/>
    <property type="match status" value="1"/>
</dbReference>
<dbReference type="SMART" id="SM00052">
    <property type="entry name" value="EAL"/>
    <property type="match status" value="1"/>
</dbReference>
<dbReference type="InterPro" id="IPR001633">
    <property type="entry name" value="EAL_dom"/>
</dbReference>
<gene>
    <name evidence="3" type="ORF">A7K91_01630</name>
</gene>
<dbReference type="OrthoDB" id="9759607at2"/>
<dbReference type="Gene3D" id="3.20.20.450">
    <property type="entry name" value="EAL domain"/>
    <property type="match status" value="1"/>
</dbReference>
<organism evidence="3 4">
    <name type="scientific">Paenibacillus oryzae</name>
    <dbReference type="NCBI Taxonomy" id="1844972"/>
    <lineage>
        <taxon>Bacteria</taxon>
        <taxon>Bacillati</taxon>
        <taxon>Bacillota</taxon>
        <taxon>Bacilli</taxon>
        <taxon>Bacillales</taxon>
        <taxon>Paenibacillaceae</taxon>
        <taxon>Paenibacillus</taxon>
    </lineage>
</organism>
<dbReference type="STRING" id="1844972.A7K91_01630"/>
<dbReference type="SUPFAM" id="SSF141868">
    <property type="entry name" value="EAL domain-like"/>
    <property type="match status" value="1"/>
</dbReference>
<dbReference type="Proteomes" id="UP000092024">
    <property type="component" value="Unassembled WGS sequence"/>
</dbReference>
<dbReference type="Pfam" id="PF00990">
    <property type="entry name" value="GGDEF"/>
    <property type="match status" value="1"/>
</dbReference>
<evidence type="ECO:0000313" key="4">
    <source>
        <dbReference type="Proteomes" id="UP000092024"/>
    </source>
</evidence>